<dbReference type="EMBL" id="JAAYYV010000026">
    <property type="protein sequence ID" value="NLF53005.1"/>
    <property type="molecule type" value="Genomic_DNA"/>
</dbReference>
<proteinExistence type="predicted"/>
<gene>
    <name evidence="1" type="ORF">GX576_01120</name>
</gene>
<organism evidence="1 2">
    <name type="scientific">Thauera phenolivorans</name>
    <dbReference type="NCBI Taxonomy" id="1792543"/>
    <lineage>
        <taxon>Bacteria</taxon>
        <taxon>Pseudomonadati</taxon>
        <taxon>Pseudomonadota</taxon>
        <taxon>Betaproteobacteria</taxon>
        <taxon>Rhodocyclales</taxon>
        <taxon>Zoogloeaceae</taxon>
        <taxon>Thauera</taxon>
    </lineage>
</organism>
<accession>A0A7X7R6F6</accession>
<dbReference type="Proteomes" id="UP000536534">
    <property type="component" value="Unassembled WGS sequence"/>
</dbReference>
<evidence type="ECO:0000313" key="1">
    <source>
        <dbReference type="EMBL" id="NLF53005.1"/>
    </source>
</evidence>
<protein>
    <recommendedName>
        <fullName evidence="3">Dicarboxylate transport domain-containing protein</fullName>
    </recommendedName>
</protein>
<sequence length="640" mass="68322">MRLSVERVSHPALEVRDLRFEYEPDEGRARLEIAALRLAGQRWSRLRLDCPQARMSLQALECRGGRLRADGRPLPFRLELTLDTAGRRGQLVIADGAGGRVVARLATDGSLRAKLSRLSLQSLASWLPALADWQAEGHFDGEAEWLDRGGAERIRVRGTLTGGGFSSADGLRAGEALGVELELDAHTRSGGWDWSASLGWHEGASFWDPFYLEAGPVLEASGRLRGDRLEVRQANVTLDGVERLAASASVDLARAHVDEAALSLAGADLARVGPRFLAPLLSPARADQLRFAGSVSAGLRLVDGTLVELDAVFVEAGFSLAAPGGGVAFGPLSGHLPWRAGEATRARLQIEGGRWGKLALGAFDLEVALAGTGAHVERARVPLLDGAVVLEGLALRREEAGWSGSGSAFVEPLSMPLVSEALGLPAMTGTLSASLPGLRLRPGEIVLDGALVVSVFDGYLRASGLRVREPFGVGAYLSADVVARHLDLAQLTDTFSFGSISGFIDADVLGLELAHWRPQAFDARIVSSEGRYRKRISQRAVQNISALGGAGAMAALQRSLLGLFETFGYRELGLRCVLRGVVCEMSGIEDGDLADGGFRIIRGGGVPALDVIGYNRRVDWKELVDRLQRVLAENVSPVVR</sequence>
<dbReference type="AlphaFoldDB" id="A0A7X7R6F6"/>
<evidence type="ECO:0008006" key="3">
    <source>
        <dbReference type="Google" id="ProtNLM"/>
    </source>
</evidence>
<comment type="caution">
    <text evidence="1">The sequence shown here is derived from an EMBL/GenBank/DDBJ whole genome shotgun (WGS) entry which is preliminary data.</text>
</comment>
<evidence type="ECO:0000313" key="2">
    <source>
        <dbReference type="Proteomes" id="UP000536534"/>
    </source>
</evidence>
<reference evidence="1 2" key="1">
    <citation type="journal article" date="2020" name="Biotechnol. Biofuels">
        <title>New insights from the biogas microbiome by comprehensive genome-resolved metagenomics of nearly 1600 species originating from multiple anaerobic digesters.</title>
        <authorList>
            <person name="Campanaro S."/>
            <person name="Treu L."/>
            <person name="Rodriguez-R L.M."/>
            <person name="Kovalovszki A."/>
            <person name="Ziels R.M."/>
            <person name="Maus I."/>
            <person name="Zhu X."/>
            <person name="Kougias P.G."/>
            <person name="Basile A."/>
            <person name="Luo G."/>
            <person name="Schluter A."/>
            <person name="Konstantinidis K.T."/>
            <person name="Angelidaki I."/>
        </authorList>
    </citation>
    <scope>NUCLEOTIDE SEQUENCE [LARGE SCALE GENOMIC DNA]</scope>
    <source>
        <strain evidence="1">AS06rmzACSIP_256</strain>
    </source>
</reference>
<name>A0A7X7R6F6_9RHOO</name>